<evidence type="ECO:0000256" key="2">
    <source>
        <dbReference type="ARBA" id="ARBA00022827"/>
    </source>
</evidence>
<evidence type="ECO:0000313" key="6">
    <source>
        <dbReference type="EMBL" id="KAF2243914.1"/>
    </source>
</evidence>
<keyword evidence="4" id="KW-0503">Monooxygenase</keyword>
<evidence type="ECO:0000313" key="7">
    <source>
        <dbReference type="Proteomes" id="UP000800094"/>
    </source>
</evidence>
<feature type="region of interest" description="Disordered" evidence="5">
    <location>
        <begin position="25"/>
        <end position="47"/>
    </location>
</feature>
<accession>A0A6A6I094</accession>
<dbReference type="AlphaFoldDB" id="A0A6A6I094"/>
<protein>
    <recommendedName>
        <fullName evidence="8">FAD-binding domain-containing protein</fullName>
    </recommendedName>
</protein>
<dbReference type="Proteomes" id="UP000800094">
    <property type="component" value="Unassembled WGS sequence"/>
</dbReference>
<evidence type="ECO:0000256" key="3">
    <source>
        <dbReference type="ARBA" id="ARBA00023002"/>
    </source>
</evidence>
<evidence type="ECO:0000256" key="5">
    <source>
        <dbReference type="SAM" id="MobiDB-lite"/>
    </source>
</evidence>
<evidence type="ECO:0000256" key="1">
    <source>
        <dbReference type="ARBA" id="ARBA00022630"/>
    </source>
</evidence>
<keyword evidence="7" id="KW-1185">Reference proteome</keyword>
<reference evidence="6" key="1">
    <citation type="journal article" date="2020" name="Stud. Mycol.">
        <title>101 Dothideomycetes genomes: a test case for predicting lifestyles and emergence of pathogens.</title>
        <authorList>
            <person name="Haridas S."/>
            <person name="Albert R."/>
            <person name="Binder M."/>
            <person name="Bloem J."/>
            <person name="Labutti K."/>
            <person name="Salamov A."/>
            <person name="Andreopoulos B."/>
            <person name="Baker S."/>
            <person name="Barry K."/>
            <person name="Bills G."/>
            <person name="Bluhm B."/>
            <person name="Cannon C."/>
            <person name="Castanera R."/>
            <person name="Culley D."/>
            <person name="Daum C."/>
            <person name="Ezra D."/>
            <person name="Gonzalez J."/>
            <person name="Henrissat B."/>
            <person name="Kuo A."/>
            <person name="Liang C."/>
            <person name="Lipzen A."/>
            <person name="Lutzoni F."/>
            <person name="Magnuson J."/>
            <person name="Mondo S."/>
            <person name="Nolan M."/>
            <person name="Ohm R."/>
            <person name="Pangilinan J."/>
            <person name="Park H.-J."/>
            <person name="Ramirez L."/>
            <person name="Alfaro M."/>
            <person name="Sun H."/>
            <person name="Tritt A."/>
            <person name="Yoshinaga Y."/>
            <person name="Zwiers L.-H."/>
            <person name="Turgeon B."/>
            <person name="Goodwin S."/>
            <person name="Spatafora J."/>
            <person name="Crous P."/>
            <person name="Grigoriev I."/>
        </authorList>
    </citation>
    <scope>NUCLEOTIDE SEQUENCE</scope>
    <source>
        <strain evidence="6">CBS 122368</strain>
    </source>
</reference>
<keyword evidence="2" id="KW-0274">FAD</keyword>
<dbReference type="RefSeq" id="XP_033678918.1">
    <property type="nucleotide sequence ID" value="XM_033833931.1"/>
</dbReference>
<name>A0A6A6I094_9PLEO</name>
<sequence>MTLQPWEEFNRHARREAETLRIFSPNGEKLLDESSGEGGRPEDFNDRPEVDRRVLRRILLESLKEGTVEWDSKLIGIEEAADGKLHLKFPDRTEDAFDVAVGADGAWSKVRSRLTEQKALYSGIGGRECFISAADSRKPNLAERVRKGMCLTLWKERGIMAQTNSNGIQIYAFARIPEAWHTSSGIDSTTPKAKQQVIDAPYSDWDSTAKWLVLESDTEANARPPYMLPVDFEWPHNPR</sequence>
<evidence type="ECO:0000256" key="4">
    <source>
        <dbReference type="ARBA" id="ARBA00023033"/>
    </source>
</evidence>
<dbReference type="GO" id="GO:0004497">
    <property type="term" value="F:monooxygenase activity"/>
    <property type="evidence" value="ECO:0007669"/>
    <property type="project" value="UniProtKB-KW"/>
</dbReference>
<proteinExistence type="predicted"/>
<gene>
    <name evidence="6" type="ORF">BU26DRAFT_569806</name>
</gene>
<dbReference type="EMBL" id="ML987204">
    <property type="protein sequence ID" value="KAF2243914.1"/>
    <property type="molecule type" value="Genomic_DNA"/>
</dbReference>
<dbReference type="Gene3D" id="3.50.50.60">
    <property type="entry name" value="FAD/NAD(P)-binding domain"/>
    <property type="match status" value="1"/>
</dbReference>
<keyword evidence="1" id="KW-0285">Flavoprotein</keyword>
<dbReference type="InterPro" id="IPR036188">
    <property type="entry name" value="FAD/NAD-bd_sf"/>
</dbReference>
<organism evidence="6 7">
    <name type="scientific">Trematosphaeria pertusa</name>
    <dbReference type="NCBI Taxonomy" id="390896"/>
    <lineage>
        <taxon>Eukaryota</taxon>
        <taxon>Fungi</taxon>
        <taxon>Dikarya</taxon>
        <taxon>Ascomycota</taxon>
        <taxon>Pezizomycotina</taxon>
        <taxon>Dothideomycetes</taxon>
        <taxon>Pleosporomycetidae</taxon>
        <taxon>Pleosporales</taxon>
        <taxon>Massarineae</taxon>
        <taxon>Trematosphaeriaceae</taxon>
        <taxon>Trematosphaeria</taxon>
    </lineage>
</organism>
<dbReference type="OrthoDB" id="655030at2759"/>
<dbReference type="PANTHER" id="PTHR46972:SF1">
    <property type="entry name" value="FAD DEPENDENT OXIDOREDUCTASE DOMAIN-CONTAINING PROTEIN"/>
    <property type="match status" value="1"/>
</dbReference>
<dbReference type="GeneID" id="54587261"/>
<keyword evidence="3" id="KW-0560">Oxidoreductase</keyword>
<evidence type="ECO:0008006" key="8">
    <source>
        <dbReference type="Google" id="ProtNLM"/>
    </source>
</evidence>
<dbReference type="SUPFAM" id="SSF51905">
    <property type="entry name" value="FAD/NAD(P)-binding domain"/>
    <property type="match status" value="1"/>
</dbReference>
<dbReference type="PANTHER" id="PTHR46972">
    <property type="entry name" value="MONOOXYGENASE ASQM-RELATED"/>
    <property type="match status" value="1"/>
</dbReference>